<dbReference type="PANTHER" id="PTHR23502">
    <property type="entry name" value="MAJOR FACILITATOR SUPERFAMILY"/>
    <property type="match status" value="1"/>
</dbReference>
<keyword evidence="2" id="KW-0813">Transport</keyword>
<dbReference type="PANTHER" id="PTHR23502:SF51">
    <property type="entry name" value="QUINIDINE RESISTANCE PROTEIN 1-RELATED"/>
    <property type="match status" value="1"/>
</dbReference>
<dbReference type="Gene3D" id="1.20.1250.20">
    <property type="entry name" value="MFS general substrate transporter like domains"/>
    <property type="match status" value="1"/>
</dbReference>
<dbReference type="PROSITE" id="PS50850">
    <property type="entry name" value="MFS"/>
    <property type="match status" value="1"/>
</dbReference>
<dbReference type="InterPro" id="IPR036259">
    <property type="entry name" value="MFS_trans_sf"/>
</dbReference>
<feature type="compositionally biased region" description="Polar residues" evidence="6">
    <location>
        <begin position="58"/>
        <end position="67"/>
    </location>
</feature>
<keyword evidence="5 7" id="KW-0472">Membrane</keyword>
<evidence type="ECO:0000256" key="5">
    <source>
        <dbReference type="ARBA" id="ARBA00023136"/>
    </source>
</evidence>
<reference evidence="9 10" key="1">
    <citation type="submission" date="2024-02" db="EMBL/GenBank/DDBJ databases">
        <title>First draft genome assembly of two strains of Seiridium cardinale.</title>
        <authorList>
            <person name="Emiliani G."/>
            <person name="Scali E."/>
        </authorList>
    </citation>
    <scope>NUCLEOTIDE SEQUENCE [LARGE SCALE GENOMIC DNA]</scope>
    <source>
        <strain evidence="9 10">BM-138-000479</strain>
    </source>
</reference>
<feature type="domain" description="Major facilitator superfamily (MFS) profile" evidence="8">
    <location>
        <begin position="89"/>
        <end position="545"/>
    </location>
</feature>
<evidence type="ECO:0000313" key="9">
    <source>
        <dbReference type="EMBL" id="KAK9778743.1"/>
    </source>
</evidence>
<dbReference type="PRINTS" id="PR01036">
    <property type="entry name" value="TCRTETB"/>
</dbReference>
<keyword evidence="4 7" id="KW-1133">Transmembrane helix</keyword>
<evidence type="ECO:0000256" key="2">
    <source>
        <dbReference type="ARBA" id="ARBA00022448"/>
    </source>
</evidence>
<name>A0ABR2XY60_9PEZI</name>
<sequence>MGTGDDVGNPTRHAHALPPADEKSALEEKIVIPPDKKDETIVSAARPDAGSGTDVTERSSQQVSSTATTDEAPVLPLYTTFSTWQKRLIVLGATVSVLISSLTTNIYLPALNIFAEHYHVSAAKINLSITIYMAFQSLVPTFVGGYADRSGRRPAYLICFTIYVFANIGLALSDTFATLMVLRSFQSVGASALQTLCQAVLADITTSAERGYYVGFLAMPTVLGPSLGPLLGGTLADYLGWRGIFVFLAILGFMHLVVLLLFYPETCRKIVGDGSISPPKKNRTLWQLFNPWRATTNEHLVVGAPNLQTVSDTRPQSAVAVIFQSFTLLFEKELGLVLFYAGLLFSGIFAIAATIPSEFARIYGLSAFHIGLIYLPMFAGSLVAIGLVGPGLNRNFRRHAIRIGIPRELLDGRRQVDMKDFPIEKARLEVAMPPLLLSIVVMISWGWVLEAGASLAVPCVLVFLVGVGITSANNAFTALIADLHSGKAGSAAAANNIIKYMLAAIMGAAIEYMVLGIGPGWAYTIIGGLYIVFLPFLLLAMFKGMKWREVRRQKQEAQERSDQNV</sequence>
<dbReference type="SUPFAM" id="SSF103473">
    <property type="entry name" value="MFS general substrate transporter"/>
    <property type="match status" value="1"/>
</dbReference>
<keyword evidence="3 7" id="KW-0812">Transmembrane</keyword>
<keyword evidence="10" id="KW-1185">Reference proteome</keyword>
<dbReference type="InterPro" id="IPR020846">
    <property type="entry name" value="MFS_dom"/>
</dbReference>
<feature type="transmembrane region" description="Helical" evidence="7">
    <location>
        <begin position="367"/>
        <end position="388"/>
    </location>
</feature>
<feature type="transmembrane region" description="Helical" evidence="7">
    <location>
        <begin position="244"/>
        <end position="263"/>
    </location>
</feature>
<gene>
    <name evidence="9" type="ORF">SCAR479_04366</name>
</gene>
<evidence type="ECO:0000259" key="8">
    <source>
        <dbReference type="PROSITE" id="PS50850"/>
    </source>
</evidence>
<dbReference type="InterPro" id="IPR011701">
    <property type="entry name" value="MFS"/>
</dbReference>
<evidence type="ECO:0000256" key="1">
    <source>
        <dbReference type="ARBA" id="ARBA00004141"/>
    </source>
</evidence>
<protein>
    <submittedName>
        <fullName evidence="9">Major facilitator superfamily (MFS) profile domain-containing protein</fullName>
    </submittedName>
</protein>
<comment type="subcellular location">
    <subcellularLocation>
        <location evidence="1">Membrane</location>
        <topology evidence="1">Multi-pass membrane protein</topology>
    </subcellularLocation>
</comment>
<feature type="transmembrane region" description="Helical" evidence="7">
    <location>
        <begin position="428"/>
        <end position="449"/>
    </location>
</feature>
<feature type="transmembrane region" description="Helical" evidence="7">
    <location>
        <begin position="334"/>
        <end position="355"/>
    </location>
</feature>
<accession>A0ABR2XY60</accession>
<organism evidence="9 10">
    <name type="scientific">Seiridium cardinale</name>
    <dbReference type="NCBI Taxonomy" id="138064"/>
    <lineage>
        <taxon>Eukaryota</taxon>
        <taxon>Fungi</taxon>
        <taxon>Dikarya</taxon>
        <taxon>Ascomycota</taxon>
        <taxon>Pezizomycotina</taxon>
        <taxon>Sordariomycetes</taxon>
        <taxon>Xylariomycetidae</taxon>
        <taxon>Amphisphaeriales</taxon>
        <taxon>Sporocadaceae</taxon>
        <taxon>Seiridium</taxon>
    </lineage>
</organism>
<feature type="transmembrane region" description="Helical" evidence="7">
    <location>
        <begin position="127"/>
        <end position="147"/>
    </location>
</feature>
<proteinExistence type="predicted"/>
<dbReference type="Proteomes" id="UP001465668">
    <property type="component" value="Unassembled WGS sequence"/>
</dbReference>
<evidence type="ECO:0000256" key="4">
    <source>
        <dbReference type="ARBA" id="ARBA00022989"/>
    </source>
</evidence>
<dbReference type="Pfam" id="PF07690">
    <property type="entry name" value="MFS_1"/>
    <property type="match status" value="1"/>
</dbReference>
<dbReference type="EMBL" id="JARVKM010000014">
    <property type="protein sequence ID" value="KAK9778743.1"/>
    <property type="molecule type" value="Genomic_DNA"/>
</dbReference>
<evidence type="ECO:0000256" key="6">
    <source>
        <dbReference type="SAM" id="MobiDB-lite"/>
    </source>
</evidence>
<feature type="transmembrane region" description="Helical" evidence="7">
    <location>
        <begin position="497"/>
        <end position="515"/>
    </location>
</feature>
<feature type="transmembrane region" description="Helical" evidence="7">
    <location>
        <begin position="455"/>
        <end position="476"/>
    </location>
</feature>
<evidence type="ECO:0000313" key="10">
    <source>
        <dbReference type="Proteomes" id="UP001465668"/>
    </source>
</evidence>
<evidence type="ECO:0000256" key="7">
    <source>
        <dbReference type="SAM" id="Phobius"/>
    </source>
</evidence>
<feature type="transmembrane region" description="Helical" evidence="7">
    <location>
        <begin position="521"/>
        <end position="542"/>
    </location>
</feature>
<comment type="caution">
    <text evidence="9">The sequence shown here is derived from an EMBL/GenBank/DDBJ whole genome shotgun (WGS) entry which is preliminary data.</text>
</comment>
<feature type="transmembrane region" description="Helical" evidence="7">
    <location>
        <begin position="154"/>
        <end position="172"/>
    </location>
</feature>
<feature type="transmembrane region" description="Helical" evidence="7">
    <location>
        <begin position="88"/>
        <end position="107"/>
    </location>
</feature>
<evidence type="ECO:0000256" key="3">
    <source>
        <dbReference type="ARBA" id="ARBA00022692"/>
    </source>
</evidence>
<feature type="compositionally biased region" description="Basic and acidic residues" evidence="6">
    <location>
        <begin position="20"/>
        <end position="40"/>
    </location>
</feature>
<feature type="region of interest" description="Disordered" evidence="6">
    <location>
        <begin position="1"/>
        <end position="67"/>
    </location>
</feature>